<dbReference type="KEGG" id="ppsc:EHS13_22570"/>
<accession>A0A6B8RUU6</accession>
<sequence length="166" mass="19261">MDGVIADHLNKHLTLYNRDYEDQLTFADLQGKKLREMAKCGIAVQKYYQDPTFFRDLVVMEGSQSVVKQLQENYEIFIATAAMEFPLSFQAKYEWLTEHFDSIPKSNIVFCGDKGILHADYLIDDNSYNFKNFKGKGILFTSPHNVYETEYARVNNWQEVAAMFLG</sequence>
<evidence type="ECO:0000313" key="4">
    <source>
        <dbReference type="Proteomes" id="UP000426246"/>
    </source>
</evidence>
<dbReference type="SUPFAM" id="SSF56784">
    <property type="entry name" value="HAD-like"/>
    <property type="match status" value="1"/>
</dbReference>
<evidence type="ECO:0000313" key="3">
    <source>
        <dbReference type="EMBL" id="QGR00212.1"/>
    </source>
</evidence>
<gene>
    <name evidence="3" type="ORF">EHS13_22570</name>
</gene>
<dbReference type="GO" id="GO:0008253">
    <property type="term" value="F:5'-nucleotidase activity"/>
    <property type="evidence" value="ECO:0007669"/>
    <property type="project" value="InterPro"/>
</dbReference>
<dbReference type="Gene3D" id="3.40.50.1000">
    <property type="entry name" value="HAD superfamily/HAD-like"/>
    <property type="match status" value="1"/>
</dbReference>
<keyword evidence="4" id="KW-1185">Reference proteome</keyword>
<dbReference type="InterPro" id="IPR023214">
    <property type="entry name" value="HAD_sf"/>
</dbReference>
<dbReference type="GO" id="GO:0009223">
    <property type="term" value="P:pyrimidine deoxyribonucleotide catabolic process"/>
    <property type="evidence" value="ECO:0007669"/>
    <property type="project" value="TreeGrafter"/>
</dbReference>
<name>A0A6B8RUU6_9BACL</name>
<dbReference type="EMBL" id="CP034235">
    <property type="protein sequence ID" value="QGR00212.1"/>
    <property type="molecule type" value="Genomic_DNA"/>
</dbReference>
<organism evidence="3 4">
    <name type="scientific">Paenibacillus psychroresistens</name>
    <dbReference type="NCBI Taxonomy" id="1778678"/>
    <lineage>
        <taxon>Bacteria</taxon>
        <taxon>Bacillati</taxon>
        <taxon>Bacillota</taxon>
        <taxon>Bacilli</taxon>
        <taxon>Bacillales</taxon>
        <taxon>Paenibacillaceae</taxon>
        <taxon>Paenibacillus</taxon>
    </lineage>
</organism>
<feature type="active site" description="Proton donor" evidence="2">
    <location>
        <position position="2"/>
    </location>
</feature>
<comment type="similarity">
    <text evidence="1">Belongs to the 5'(3')-deoxyribonucleotidase family.</text>
</comment>
<evidence type="ECO:0000256" key="2">
    <source>
        <dbReference type="PIRSR" id="PIRSR610708-1"/>
    </source>
</evidence>
<dbReference type="AlphaFoldDB" id="A0A6B8RUU6"/>
<dbReference type="InterPro" id="IPR036412">
    <property type="entry name" value="HAD-like_sf"/>
</dbReference>
<dbReference type="PANTHER" id="PTHR16504">
    <property type="entry name" value="5'(3')-DEOXYRIBONUCLEOTIDASE"/>
    <property type="match status" value="1"/>
</dbReference>
<reference evidence="4" key="1">
    <citation type="submission" date="2018-11" db="EMBL/GenBank/DDBJ databases">
        <title>Complete genome sequence of Paenibacillus sp. ML311-T8.</title>
        <authorList>
            <person name="Nam Y.-D."/>
            <person name="Kang J."/>
            <person name="Chung W.-H."/>
            <person name="Park Y.S."/>
        </authorList>
    </citation>
    <scope>NUCLEOTIDE SEQUENCE [LARGE SCALE GENOMIC DNA]</scope>
    <source>
        <strain evidence="4">ML311-T8</strain>
    </source>
</reference>
<proteinExistence type="inferred from homology"/>
<dbReference type="OrthoDB" id="278110at2"/>
<dbReference type="InterPro" id="IPR010708">
    <property type="entry name" value="5'(3')-deoxyribonucleotidase"/>
</dbReference>
<dbReference type="Gene3D" id="1.10.40.40">
    <property type="entry name" value="Deoxyribonucleotidase, domain 2"/>
    <property type="match status" value="1"/>
</dbReference>
<dbReference type="Proteomes" id="UP000426246">
    <property type="component" value="Chromosome"/>
</dbReference>
<dbReference type="PANTHER" id="PTHR16504:SF4">
    <property type="entry name" value="5'(3')-DEOXYRIBONUCLEOTIDASE"/>
    <property type="match status" value="1"/>
</dbReference>
<protein>
    <submittedName>
        <fullName evidence="3">5'-3'-deoxyribonucleotidase</fullName>
    </submittedName>
</protein>
<evidence type="ECO:0000256" key="1">
    <source>
        <dbReference type="ARBA" id="ARBA00009589"/>
    </source>
</evidence>
<dbReference type="Pfam" id="PF06941">
    <property type="entry name" value="NT5C"/>
    <property type="match status" value="1"/>
</dbReference>